<dbReference type="RefSeq" id="WP_102196204.1">
    <property type="nucleotide sequence ID" value="NZ_NIPR01000022.1"/>
</dbReference>
<name>A0A2N7ATV2_9LACO</name>
<dbReference type="InterPro" id="IPR016843">
    <property type="entry name" value="S-AdoMet-dep_Ade-MeTrfase_prd"/>
</dbReference>
<dbReference type="InterPro" id="IPR048375">
    <property type="entry name" value="YtxK-like_N"/>
</dbReference>
<dbReference type="SUPFAM" id="SSF53335">
    <property type="entry name" value="S-adenosyl-L-methionine-dependent methyltransferases"/>
    <property type="match status" value="1"/>
</dbReference>
<dbReference type="GO" id="GO:0003677">
    <property type="term" value="F:DNA binding"/>
    <property type="evidence" value="ECO:0007669"/>
    <property type="project" value="InterPro"/>
</dbReference>
<dbReference type="AlphaFoldDB" id="A0A2N7ATV2"/>
<dbReference type="Gene3D" id="1.10.150.470">
    <property type="match status" value="1"/>
</dbReference>
<proteinExistence type="predicted"/>
<dbReference type="OrthoDB" id="9788159at2"/>
<evidence type="ECO:0000313" key="3">
    <source>
        <dbReference type="EMBL" id="PMD70215.1"/>
    </source>
</evidence>
<keyword evidence="3" id="KW-0808">Transferase</keyword>
<dbReference type="InterPro" id="IPR052933">
    <property type="entry name" value="DNA_Protect_Modify"/>
</dbReference>
<comment type="caution">
    <text evidence="3">The sequence shown here is derived from an EMBL/GenBank/DDBJ whole genome shotgun (WGS) entry which is preliminary data.</text>
</comment>
<accession>A0A2N7ATV2</accession>
<organism evidence="3 4">
    <name type="scientific">Companilactobacillus nuruki</name>
    <dbReference type="NCBI Taxonomy" id="1993540"/>
    <lineage>
        <taxon>Bacteria</taxon>
        <taxon>Bacillati</taxon>
        <taxon>Bacillota</taxon>
        <taxon>Bacilli</taxon>
        <taxon>Lactobacillales</taxon>
        <taxon>Lactobacillaceae</taxon>
        <taxon>Companilactobacillus</taxon>
    </lineage>
</organism>
<protein>
    <submittedName>
        <fullName evidence="3">DNA methyltransferase</fullName>
    </submittedName>
</protein>
<sequence length="337" mass="37396">MSEKDMQSYFDKLNEANSLLKKSLKVSNIDSLAETLTNISDGKVYVENDVPNKETVAKLESIYKELKNLNLTPLQLKQSITVSIIKAQKDDKSEVNKLMTPDAIGLIASLIAYEILNVQDKKNVNIVDPTVGTGNLLIEVIEQLSMTEKFKINAAALDNDDTLVALSKSFSEVMNLNLDAYHQDSIADWDITDIDLAVADLPVGYYPIDDNAKNFKTKSDEGHSYAHHLLIEQTMNNLNDGGIGIFIVPSQIFQTDQAKKLSEWMVSSVYLQAVLDLPATLFASKEAQKAIVVLQKHGDNAKQIGNVLMGTIPDTNNPKLFEGFKDQLQDWAKNFKG</sequence>
<keyword evidence="4" id="KW-1185">Reference proteome</keyword>
<evidence type="ECO:0000259" key="2">
    <source>
        <dbReference type="Pfam" id="PF21106"/>
    </source>
</evidence>
<dbReference type="Gene3D" id="3.40.50.150">
    <property type="entry name" value="Vaccinia Virus protein VP39"/>
    <property type="match status" value="1"/>
</dbReference>
<dbReference type="PANTHER" id="PTHR41313">
    <property type="entry name" value="ADENINE-SPECIFIC METHYLTRANSFERASE"/>
    <property type="match status" value="1"/>
</dbReference>
<evidence type="ECO:0000259" key="1">
    <source>
        <dbReference type="Pfam" id="PF02384"/>
    </source>
</evidence>
<feature type="domain" description="YtxK-like N-terminal helical" evidence="2">
    <location>
        <begin position="9"/>
        <end position="86"/>
    </location>
</feature>
<dbReference type="GO" id="GO:0008170">
    <property type="term" value="F:N-methyltransferase activity"/>
    <property type="evidence" value="ECO:0007669"/>
    <property type="project" value="InterPro"/>
</dbReference>
<dbReference type="InterPro" id="IPR029063">
    <property type="entry name" value="SAM-dependent_MTases_sf"/>
</dbReference>
<feature type="domain" description="DNA methylase adenine-specific" evidence="1">
    <location>
        <begin position="95"/>
        <end position="308"/>
    </location>
</feature>
<dbReference type="Proteomes" id="UP000235649">
    <property type="component" value="Unassembled WGS sequence"/>
</dbReference>
<dbReference type="EMBL" id="NIPR01000022">
    <property type="protein sequence ID" value="PMD70215.1"/>
    <property type="molecule type" value="Genomic_DNA"/>
</dbReference>
<gene>
    <name evidence="3" type="ORF">CBP76_06915</name>
</gene>
<dbReference type="Pfam" id="PF02384">
    <property type="entry name" value="N6_Mtase"/>
    <property type="match status" value="1"/>
</dbReference>
<keyword evidence="3" id="KW-0489">Methyltransferase</keyword>
<reference evidence="3 4" key="1">
    <citation type="submission" date="2017-05" db="EMBL/GenBank/DDBJ databases">
        <title>Lactobacillus nurukis nov., sp. nov., isolated from nuruk.</title>
        <authorList>
            <person name="Kim S.-J."/>
        </authorList>
    </citation>
    <scope>NUCLEOTIDE SEQUENCE [LARGE SCALE GENOMIC DNA]</scope>
    <source>
        <strain evidence="3 4">SYF10-1a</strain>
    </source>
</reference>
<dbReference type="Pfam" id="PF21106">
    <property type="entry name" value="YtxK_like"/>
    <property type="match status" value="1"/>
</dbReference>
<dbReference type="InterPro" id="IPR003356">
    <property type="entry name" value="DNA_methylase_A-5"/>
</dbReference>
<evidence type="ECO:0000313" key="4">
    <source>
        <dbReference type="Proteomes" id="UP000235649"/>
    </source>
</evidence>
<dbReference type="PANTHER" id="PTHR41313:SF1">
    <property type="entry name" value="DNA METHYLASE ADENINE-SPECIFIC DOMAIN-CONTAINING PROTEIN"/>
    <property type="match status" value="1"/>
</dbReference>
<dbReference type="PIRSF" id="PIRSF026567">
    <property type="entry name" value="Adenine_mtase_bact_prd"/>
    <property type="match status" value="1"/>
</dbReference>
<dbReference type="GO" id="GO:0032259">
    <property type="term" value="P:methylation"/>
    <property type="evidence" value="ECO:0007669"/>
    <property type="project" value="UniProtKB-KW"/>
</dbReference>